<sequence length="71" mass="7923">GLIWIGVGDFIAEGKWLTFPNARYAKFVNWGGNEPNGGTGENCALMASGYDYRWADYSCSNVYKFICEKAK</sequence>
<feature type="non-terminal residue" evidence="4">
    <location>
        <position position="1"/>
    </location>
</feature>
<dbReference type="GO" id="GO:0030246">
    <property type="term" value="F:carbohydrate binding"/>
    <property type="evidence" value="ECO:0007669"/>
    <property type="project" value="UniProtKB-KW"/>
</dbReference>
<evidence type="ECO:0000256" key="2">
    <source>
        <dbReference type="ARBA" id="ARBA00023157"/>
    </source>
</evidence>
<dbReference type="AlphaFoldDB" id="A0AA89CD11"/>
<dbReference type="InterPro" id="IPR001304">
    <property type="entry name" value="C-type_lectin-like"/>
</dbReference>
<accession>A0AA89CD11</accession>
<dbReference type="InterPro" id="IPR016186">
    <property type="entry name" value="C-type_lectin-like/link_sf"/>
</dbReference>
<dbReference type="Pfam" id="PF00059">
    <property type="entry name" value="Lectin_C"/>
    <property type="match status" value="1"/>
</dbReference>
<evidence type="ECO:0000259" key="3">
    <source>
        <dbReference type="PROSITE" id="PS50041"/>
    </source>
</evidence>
<dbReference type="GO" id="GO:0005615">
    <property type="term" value="C:extracellular space"/>
    <property type="evidence" value="ECO:0007669"/>
    <property type="project" value="TreeGrafter"/>
</dbReference>
<gene>
    <name evidence="4" type="ORF">FSP39_025522</name>
</gene>
<evidence type="ECO:0000313" key="4">
    <source>
        <dbReference type="EMBL" id="KAK3106703.1"/>
    </source>
</evidence>
<organism evidence="4 5">
    <name type="scientific">Pinctada imbricata</name>
    <name type="common">Atlantic pearl-oyster</name>
    <name type="synonym">Pinctada martensii</name>
    <dbReference type="NCBI Taxonomy" id="66713"/>
    <lineage>
        <taxon>Eukaryota</taxon>
        <taxon>Metazoa</taxon>
        <taxon>Spiralia</taxon>
        <taxon>Lophotrochozoa</taxon>
        <taxon>Mollusca</taxon>
        <taxon>Bivalvia</taxon>
        <taxon>Autobranchia</taxon>
        <taxon>Pteriomorphia</taxon>
        <taxon>Pterioida</taxon>
        <taxon>Pterioidea</taxon>
        <taxon>Pteriidae</taxon>
        <taxon>Pinctada</taxon>
    </lineage>
</organism>
<dbReference type="InterPro" id="IPR016187">
    <property type="entry name" value="CTDL_fold"/>
</dbReference>
<dbReference type="Proteomes" id="UP001186944">
    <property type="component" value="Unassembled WGS sequence"/>
</dbReference>
<dbReference type="PANTHER" id="PTHR22799">
    <property type="entry name" value="TETRANECTIN-RELATED"/>
    <property type="match status" value="1"/>
</dbReference>
<dbReference type="PROSITE" id="PS50041">
    <property type="entry name" value="C_TYPE_LECTIN_2"/>
    <property type="match status" value="1"/>
</dbReference>
<keyword evidence="5" id="KW-1185">Reference proteome</keyword>
<reference evidence="4" key="1">
    <citation type="submission" date="2019-08" db="EMBL/GenBank/DDBJ databases">
        <title>The improved chromosome-level genome for the pearl oyster Pinctada fucata martensii using PacBio sequencing and Hi-C.</title>
        <authorList>
            <person name="Zheng Z."/>
        </authorList>
    </citation>
    <scope>NUCLEOTIDE SEQUENCE</scope>
    <source>
        <strain evidence="4">ZZ-2019</strain>
        <tissue evidence="4">Adductor muscle</tissue>
    </source>
</reference>
<dbReference type="EMBL" id="VSWD01000003">
    <property type="protein sequence ID" value="KAK3106703.1"/>
    <property type="molecule type" value="Genomic_DNA"/>
</dbReference>
<dbReference type="SUPFAM" id="SSF56436">
    <property type="entry name" value="C-type lectin-like"/>
    <property type="match status" value="1"/>
</dbReference>
<name>A0AA89CD11_PINIB</name>
<dbReference type="InterPro" id="IPR051663">
    <property type="entry name" value="CLec_Tetranectin-domain"/>
</dbReference>
<dbReference type="PANTHER" id="PTHR22799:SF6">
    <property type="entry name" value="C-TYPE LECTIN DOMAIN FAMILY 4 MEMBER M-LIKE"/>
    <property type="match status" value="1"/>
</dbReference>
<dbReference type="Gene3D" id="3.10.100.10">
    <property type="entry name" value="Mannose-Binding Protein A, subunit A"/>
    <property type="match status" value="1"/>
</dbReference>
<proteinExistence type="predicted"/>
<dbReference type="InterPro" id="IPR018378">
    <property type="entry name" value="C-type_lectin_CS"/>
</dbReference>
<keyword evidence="2" id="KW-1015">Disulfide bond</keyword>
<keyword evidence="1" id="KW-0430">Lectin</keyword>
<evidence type="ECO:0000313" key="5">
    <source>
        <dbReference type="Proteomes" id="UP001186944"/>
    </source>
</evidence>
<evidence type="ECO:0000256" key="1">
    <source>
        <dbReference type="ARBA" id="ARBA00022734"/>
    </source>
</evidence>
<feature type="domain" description="C-type lectin" evidence="3">
    <location>
        <begin position="1"/>
        <end position="68"/>
    </location>
</feature>
<comment type="caution">
    <text evidence="4">The sequence shown here is derived from an EMBL/GenBank/DDBJ whole genome shotgun (WGS) entry which is preliminary data.</text>
</comment>
<dbReference type="PROSITE" id="PS00615">
    <property type="entry name" value="C_TYPE_LECTIN_1"/>
    <property type="match status" value="1"/>
</dbReference>
<protein>
    <recommendedName>
        <fullName evidence="3">C-type lectin domain-containing protein</fullName>
    </recommendedName>
</protein>